<proteinExistence type="predicted"/>
<accession>A0A9W2YW39</accession>
<evidence type="ECO:0000256" key="2">
    <source>
        <dbReference type="SAM" id="SignalP"/>
    </source>
</evidence>
<evidence type="ECO:0000313" key="3">
    <source>
        <dbReference type="Proteomes" id="UP001165740"/>
    </source>
</evidence>
<keyword evidence="1" id="KW-0472">Membrane</keyword>
<keyword evidence="3" id="KW-1185">Reference proteome</keyword>
<protein>
    <submittedName>
        <fullName evidence="4">Uncharacterized protein LOC106053216 isoform X1</fullName>
    </submittedName>
</protein>
<organism evidence="3 4">
    <name type="scientific">Biomphalaria glabrata</name>
    <name type="common">Bloodfluke planorb</name>
    <name type="synonym">Freshwater snail</name>
    <dbReference type="NCBI Taxonomy" id="6526"/>
    <lineage>
        <taxon>Eukaryota</taxon>
        <taxon>Metazoa</taxon>
        <taxon>Spiralia</taxon>
        <taxon>Lophotrochozoa</taxon>
        <taxon>Mollusca</taxon>
        <taxon>Gastropoda</taxon>
        <taxon>Heterobranchia</taxon>
        <taxon>Euthyneura</taxon>
        <taxon>Panpulmonata</taxon>
        <taxon>Hygrophila</taxon>
        <taxon>Lymnaeoidea</taxon>
        <taxon>Planorbidae</taxon>
        <taxon>Biomphalaria</taxon>
    </lineage>
</organism>
<evidence type="ECO:0000313" key="4">
    <source>
        <dbReference type="RefSeq" id="XP_055866927.1"/>
    </source>
</evidence>
<dbReference type="SUPFAM" id="SSF50494">
    <property type="entry name" value="Trypsin-like serine proteases"/>
    <property type="match status" value="1"/>
</dbReference>
<reference evidence="4" key="1">
    <citation type="submission" date="2025-08" db="UniProtKB">
        <authorList>
            <consortium name="RefSeq"/>
        </authorList>
    </citation>
    <scope>IDENTIFICATION</scope>
</reference>
<dbReference type="OrthoDB" id="10385930at2759"/>
<keyword evidence="1" id="KW-1133">Transmembrane helix</keyword>
<dbReference type="RefSeq" id="XP_055866927.1">
    <property type="nucleotide sequence ID" value="XM_056010952.1"/>
</dbReference>
<name>A0A9W2YW39_BIOGL</name>
<dbReference type="InterPro" id="IPR009003">
    <property type="entry name" value="Peptidase_S1_PA"/>
</dbReference>
<dbReference type="AlphaFoldDB" id="A0A9W2YW39"/>
<gene>
    <name evidence="4" type="primary">LOC106053216</name>
</gene>
<dbReference type="GeneID" id="106053216"/>
<keyword evidence="2" id="KW-0732">Signal</keyword>
<feature type="chain" id="PRO_5040973209" evidence="2">
    <location>
        <begin position="22"/>
        <end position="641"/>
    </location>
</feature>
<keyword evidence="1" id="KW-0812">Transmembrane</keyword>
<dbReference type="Proteomes" id="UP001165740">
    <property type="component" value="Chromosome 14"/>
</dbReference>
<feature type="signal peptide" evidence="2">
    <location>
        <begin position="1"/>
        <end position="21"/>
    </location>
</feature>
<feature type="transmembrane region" description="Helical" evidence="1">
    <location>
        <begin position="264"/>
        <end position="285"/>
    </location>
</feature>
<sequence>MWPHICFLIITLITNIQVLFTASNVTLDKYKKQTATKCEDGFVEGINSVKFKSKIHLINTRQRPIEIVVYEIKGKDMTSFRPICTIMNMSDNTYGYCRTESKGDYVQVHIVISDYFSNYSEALLRGRLKLTDGSLGESEIQELPKLYVPKQSAVEITIDGQRMSVSDTTMPVTNTSINILFQCTETTPSPCLLEIVNSQNNQTVAKGAGLISICCNLQNDLTLTFTYNFCYSSDQKNTFTYSFQTAEVQHGMYIDLGTTTGICFGTLIIGVLIGLLVMAFGYNSLKKSRVGTYLRNSIEALRFGREITVDKDATYGDIMASLQYEDYSCQETSNEGVSIRISCPKEDKHNYFMGLKDLLEKSVMKDENVGKLVKSVFHLTVKLDVNNISNSREKFWPGTGVRYPLSSSATPTAKNRSGTGRVWKVIMYKNGIDSFGGRHKKYTSCPCAQCKQSGKPNSKFAKISISTSKALVYNDFEAAGVICLLFYDSSFQMDSHNKRLDGFYVEQDKITTDFCSLACYTCNIPLFERLKKYLNRFNQANEAIQSQKTAIKRLNSFVFIVSHPHGEYKKISYGKIVRKYEIRGPGTSLVYTAPTCPGSSGAPVIAPAHSSSWSNETQIIHFGQVDSKHSCSGFFSASDTS</sequence>
<evidence type="ECO:0000256" key="1">
    <source>
        <dbReference type="SAM" id="Phobius"/>
    </source>
</evidence>